<dbReference type="AlphaFoldDB" id="A0A928UYC5"/>
<dbReference type="NCBIfam" id="NF037970">
    <property type="entry name" value="vanZ_1"/>
    <property type="match status" value="1"/>
</dbReference>
<organism evidence="3 4">
    <name type="scientific">Sphingobacterium hungaricum</name>
    <dbReference type="NCBI Taxonomy" id="2082723"/>
    <lineage>
        <taxon>Bacteria</taxon>
        <taxon>Pseudomonadati</taxon>
        <taxon>Bacteroidota</taxon>
        <taxon>Sphingobacteriia</taxon>
        <taxon>Sphingobacteriales</taxon>
        <taxon>Sphingobacteriaceae</taxon>
        <taxon>Sphingobacterium</taxon>
    </lineage>
</organism>
<keyword evidence="1" id="KW-0812">Transmembrane</keyword>
<proteinExistence type="predicted"/>
<keyword evidence="1" id="KW-0472">Membrane</keyword>
<evidence type="ECO:0000259" key="2">
    <source>
        <dbReference type="Pfam" id="PF04892"/>
    </source>
</evidence>
<comment type="caution">
    <text evidence="3">The sequence shown here is derived from an EMBL/GenBank/DDBJ whole genome shotgun (WGS) entry which is preliminary data.</text>
</comment>
<evidence type="ECO:0000313" key="3">
    <source>
        <dbReference type="EMBL" id="MBE8713057.1"/>
    </source>
</evidence>
<feature type="domain" description="VanZ-like" evidence="2">
    <location>
        <begin position="35"/>
        <end position="120"/>
    </location>
</feature>
<feature type="transmembrane region" description="Helical" evidence="1">
    <location>
        <begin position="39"/>
        <end position="58"/>
    </location>
</feature>
<keyword evidence="1" id="KW-1133">Transmembrane helix</keyword>
<dbReference type="RefSeq" id="WP_196935677.1">
    <property type="nucleotide sequence ID" value="NZ_MU158698.1"/>
</dbReference>
<dbReference type="EMBL" id="PRDK01000003">
    <property type="protein sequence ID" value="MBE8713057.1"/>
    <property type="molecule type" value="Genomic_DNA"/>
</dbReference>
<name>A0A928UYC5_9SPHI</name>
<protein>
    <submittedName>
        <fullName evidence="3">Glycine cleavage system protein H</fullName>
    </submittedName>
</protein>
<keyword evidence="4" id="KW-1185">Reference proteome</keyword>
<evidence type="ECO:0000313" key="4">
    <source>
        <dbReference type="Proteomes" id="UP000616201"/>
    </source>
</evidence>
<dbReference type="InterPro" id="IPR006976">
    <property type="entry name" value="VanZ-like"/>
</dbReference>
<feature type="transmembrane region" description="Helical" evidence="1">
    <location>
        <begin position="104"/>
        <end position="121"/>
    </location>
</feature>
<dbReference type="PANTHER" id="PTHR28008:SF1">
    <property type="entry name" value="DOMAIN PROTEIN, PUTATIVE (AFU_ORTHOLOGUE AFUA_3G10980)-RELATED"/>
    <property type="match status" value="1"/>
</dbReference>
<dbReference type="Proteomes" id="UP000616201">
    <property type="component" value="Unassembled WGS sequence"/>
</dbReference>
<feature type="transmembrane region" description="Helical" evidence="1">
    <location>
        <begin position="70"/>
        <end position="92"/>
    </location>
</feature>
<dbReference type="Pfam" id="PF04892">
    <property type="entry name" value="VanZ"/>
    <property type="match status" value="1"/>
</dbReference>
<accession>A0A928UYC5</accession>
<feature type="transmembrane region" description="Helical" evidence="1">
    <location>
        <begin position="7"/>
        <end position="27"/>
    </location>
</feature>
<sequence>MRILTSYTWLIVWGVIMLILMGAPPQSLPSPPVFAGFDKLAHCGFFFVFTVLYFRGTIVHSKRRATKIKTMFYALLLSSMMAFGTEAIQFYLKMGRMADWWDIFADYVGIGMAMLAYLLLYQRRTTSYK</sequence>
<evidence type="ECO:0000256" key="1">
    <source>
        <dbReference type="SAM" id="Phobius"/>
    </source>
</evidence>
<dbReference type="PANTHER" id="PTHR28008">
    <property type="entry name" value="DOMAIN PROTEIN, PUTATIVE (AFU_ORTHOLOGUE AFUA_3G10980)-RELATED"/>
    <property type="match status" value="1"/>
</dbReference>
<gene>
    <name evidence="3" type="ORF">C4F49_05140</name>
</gene>
<reference evidence="3" key="1">
    <citation type="submission" date="2018-02" db="EMBL/GenBank/DDBJ databases">
        <authorList>
            <person name="Vasarhelyi B.M."/>
            <person name="Deshmukh S."/>
            <person name="Balint B."/>
            <person name="Kukolya J."/>
        </authorList>
    </citation>
    <scope>NUCLEOTIDE SEQUENCE</scope>
    <source>
        <strain evidence="3">KB22</strain>
    </source>
</reference>